<accession>A0ABY7B7W1</accession>
<dbReference type="Gene3D" id="2.130.10.10">
    <property type="entry name" value="YVTN repeat-like/Quinoprotein amine dehydrogenase"/>
    <property type="match status" value="1"/>
</dbReference>
<dbReference type="PANTHER" id="PTHR34512">
    <property type="entry name" value="CELL SURFACE PROTEIN"/>
    <property type="match status" value="1"/>
</dbReference>
<dbReference type="RefSeq" id="WP_268758518.1">
    <property type="nucleotide sequence ID" value="NZ_CP113836.1"/>
</dbReference>
<organism evidence="3 4">
    <name type="scientific">Amycolatopsis cynarae</name>
    <dbReference type="NCBI Taxonomy" id="2995223"/>
    <lineage>
        <taxon>Bacteria</taxon>
        <taxon>Bacillati</taxon>
        <taxon>Actinomycetota</taxon>
        <taxon>Actinomycetes</taxon>
        <taxon>Pseudonocardiales</taxon>
        <taxon>Pseudonocardiaceae</taxon>
        <taxon>Amycolatopsis</taxon>
    </lineage>
</organism>
<dbReference type="SMART" id="SM00564">
    <property type="entry name" value="PQQ"/>
    <property type="match status" value="2"/>
</dbReference>
<dbReference type="Pfam" id="PF13360">
    <property type="entry name" value="PQQ_2"/>
    <property type="match status" value="1"/>
</dbReference>
<keyword evidence="4" id="KW-1185">Reference proteome</keyword>
<protein>
    <submittedName>
        <fullName evidence="3">PQQ-binding-like beta-propeller repeat protein</fullName>
    </submittedName>
</protein>
<dbReference type="InterPro" id="IPR011047">
    <property type="entry name" value="Quinoprotein_ADH-like_sf"/>
</dbReference>
<dbReference type="InterPro" id="IPR002372">
    <property type="entry name" value="PQQ_rpt_dom"/>
</dbReference>
<gene>
    <name evidence="3" type="ORF">ORV05_11845</name>
</gene>
<reference evidence="3" key="1">
    <citation type="submission" date="2022-11" db="EMBL/GenBank/DDBJ databases">
        <authorList>
            <person name="Mo P."/>
        </authorList>
    </citation>
    <scope>NUCLEOTIDE SEQUENCE</scope>
    <source>
        <strain evidence="3">HUAS 11-8</strain>
    </source>
</reference>
<dbReference type="SUPFAM" id="SSF50998">
    <property type="entry name" value="Quinoprotein alcohol dehydrogenase-like"/>
    <property type="match status" value="2"/>
</dbReference>
<name>A0ABY7B7W1_9PSEU</name>
<dbReference type="InterPro" id="IPR018391">
    <property type="entry name" value="PQQ_b-propeller_rpt"/>
</dbReference>
<proteinExistence type="predicted"/>
<dbReference type="Gene3D" id="2.40.128.630">
    <property type="match status" value="1"/>
</dbReference>
<dbReference type="PROSITE" id="PS51257">
    <property type="entry name" value="PROKAR_LIPOPROTEIN"/>
    <property type="match status" value="1"/>
</dbReference>
<evidence type="ECO:0000313" key="4">
    <source>
        <dbReference type="Proteomes" id="UP001163203"/>
    </source>
</evidence>
<sequence length="457" mass="45782">MRRLVVATLAAAALAGCAADGGGFALEPPATTRSGPAAVPHPVRDTDWPTYHHDNARTGVAPGLAAPGPLSQAWSARLDGAVYGQPLVLGETVIAATENDTVYALAAADGHVLWSRHLGSPQPLAGLPCGDIDPLGITGTPAYDPATGLVFVVAELTGGAHLLAGLDLATGDVALSRPVEPPRGTPSAHQQRAALTVLGGSVYLAYGGLYGDCGDYVGSVVAAPTTGLGPLRSYAVPTAREGGIWAPGGASVAAGKLYFAVGNGESTSTSAYDHSDSILALSPELALLDAFSPAEWADDNAHDRDLGSMGPVVVGGHVYADGKRGIGYVLDATHLGGVGGQLSAQPVCAAYGGGSVDDGRMYLPCRDGTRAVDLDPAGRLTVRWRAPVPADGSPTVGGGAVWTVDTRAGVLYALDAATGAVRGRLPVGAVPHFASPSLSGVRAYLGTMSGVVAVAGA</sequence>
<dbReference type="InterPro" id="IPR015943">
    <property type="entry name" value="WD40/YVTN_repeat-like_dom_sf"/>
</dbReference>
<evidence type="ECO:0000313" key="3">
    <source>
        <dbReference type="EMBL" id="WAL68425.1"/>
    </source>
</evidence>
<evidence type="ECO:0000256" key="1">
    <source>
        <dbReference type="SAM" id="SignalP"/>
    </source>
</evidence>
<feature type="chain" id="PRO_5046998219" evidence="1">
    <location>
        <begin position="19"/>
        <end position="457"/>
    </location>
</feature>
<dbReference type="EMBL" id="CP113836">
    <property type="protein sequence ID" value="WAL68425.1"/>
    <property type="molecule type" value="Genomic_DNA"/>
</dbReference>
<dbReference type="Proteomes" id="UP001163203">
    <property type="component" value="Chromosome"/>
</dbReference>
<evidence type="ECO:0000259" key="2">
    <source>
        <dbReference type="Pfam" id="PF13360"/>
    </source>
</evidence>
<feature type="domain" description="Pyrrolo-quinoline quinone repeat" evidence="2">
    <location>
        <begin position="72"/>
        <end position="203"/>
    </location>
</feature>
<dbReference type="PANTHER" id="PTHR34512:SF30">
    <property type="entry name" value="OUTER MEMBRANE PROTEIN ASSEMBLY FACTOR BAMB"/>
    <property type="match status" value="1"/>
</dbReference>
<keyword evidence="1" id="KW-0732">Signal</keyword>
<feature type="signal peptide" evidence="1">
    <location>
        <begin position="1"/>
        <end position="18"/>
    </location>
</feature>